<keyword evidence="2" id="KW-1185">Reference proteome</keyword>
<accession>A0A7X0D618</accession>
<organism evidence="1 2">
    <name type="scientific">Nocardiopsis mwathae</name>
    <dbReference type="NCBI Taxonomy" id="1472723"/>
    <lineage>
        <taxon>Bacteria</taxon>
        <taxon>Bacillati</taxon>
        <taxon>Actinomycetota</taxon>
        <taxon>Actinomycetes</taxon>
        <taxon>Streptosporangiales</taxon>
        <taxon>Nocardiopsidaceae</taxon>
        <taxon>Nocardiopsis</taxon>
    </lineage>
</organism>
<sequence length="85" mass="9180">MNVAVTIQRLPSGEAVSRVARHGDITVVYRLDPHSSAPFIVRGLGGRNVRLGASCDEAHRALTRECGLTRAEATRLIDAVQEVES</sequence>
<dbReference type="AlphaFoldDB" id="A0A7X0D618"/>
<name>A0A7X0D618_9ACTN</name>
<reference evidence="1 2" key="1">
    <citation type="submission" date="2020-08" db="EMBL/GenBank/DDBJ databases">
        <title>Sequencing the genomes of 1000 actinobacteria strains.</title>
        <authorList>
            <person name="Klenk H.-P."/>
        </authorList>
    </citation>
    <scope>NUCLEOTIDE SEQUENCE [LARGE SCALE GENOMIC DNA]</scope>
    <source>
        <strain evidence="1 2">DSM 46659</strain>
    </source>
</reference>
<protein>
    <submittedName>
        <fullName evidence="1">Uncharacterized protein</fullName>
    </submittedName>
</protein>
<evidence type="ECO:0000313" key="2">
    <source>
        <dbReference type="Proteomes" id="UP000546642"/>
    </source>
</evidence>
<dbReference type="EMBL" id="JACHDS010000001">
    <property type="protein sequence ID" value="MBB6171664.1"/>
    <property type="molecule type" value="Genomic_DNA"/>
</dbReference>
<comment type="caution">
    <text evidence="1">The sequence shown here is derived from an EMBL/GenBank/DDBJ whole genome shotgun (WGS) entry which is preliminary data.</text>
</comment>
<dbReference type="Proteomes" id="UP000546642">
    <property type="component" value="Unassembled WGS sequence"/>
</dbReference>
<gene>
    <name evidence="1" type="ORF">HNR23_001724</name>
</gene>
<evidence type="ECO:0000313" key="1">
    <source>
        <dbReference type="EMBL" id="MBB6171664.1"/>
    </source>
</evidence>
<dbReference type="RefSeq" id="WP_184074896.1">
    <property type="nucleotide sequence ID" value="NZ_JACHDS010000001.1"/>
</dbReference>
<proteinExistence type="predicted"/>